<dbReference type="OrthoDB" id="1779345at2"/>
<evidence type="ECO:0000313" key="5">
    <source>
        <dbReference type="Proteomes" id="UP000701680"/>
    </source>
</evidence>
<gene>
    <name evidence="3" type="ORF">G5A66_10595</name>
    <name evidence="2" type="ORF">G5A75_10620</name>
</gene>
<proteinExistence type="predicted"/>
<name>A0A850HIS8_9FIRM</name>
<sequence length="417" mass="46512">MLHRKNRNFHVVREPEDPTDEIIDRIMDELNSEDGRLPDMEEEIRKRKIKFRRKVILIAAAVIAAVVGVYLLINLQTYSEVRTVDTYGNGKTANNGYAQFGDGVLKYSRDGIAYLNQKGEEEWNQSYQIKTPVIDVCEEAAAVADKGGNDIVVFQEEGTKGEIHTTMPIEKINVSKQGIVSAILKGDGITKIMCYDTAGNVLVEHKTSLSGTGYPLDVTLSSDGETMQVLYLYTQAGSITSKVVYYNFGKAGEDKADHQVAVETYENTIMAAGFYMNDSVSVAVGDNCLVIYQGGDKPKERVKVSIKKEIKSVFHSEKYIGLVLKNAGKEGYELRLYNTNGKMVMSKDFTGDYNHVKICGNQVIMYDGKKCSIFMKNGIQKFEGEMNNNILEIFPIAGVNKYIVMNANGMEKVRLVK</sequence>
<reference evidence="4 5" key="1">
    <citation type="journal article" date="2020" name="Cell Host Microbe">
        <title>Functional and Genomic Variation between Human-Derived Isolates of Lachnospiraceae Reveals Inter- and Intra-Species Diversity.</title>
        <authorList>
            <person name="Sorbara M.T."/>
            <person name="Littmann E.R."/>
            <person name="Fontana E."/>
            <person name="Moody T.U."/>
            <person name="Kohout C.E."/>
            <person name="Gjonbalaj M."/>
            <person name="Eaton V."/>
            <person name="Seok R."/>
            <person name="Leiner I.M."/>
            <person name="Pamer E.G."/>
        </authorList>
    </citation>
    <scope>NUCLEOTIDE SEQUENCE [LARGE SCALE GENOMIC DNA]</scope>
    <source>
        <strain evidence="3 4">MSK.17.11</strain>
        <strain evidence="2 5">MSK.17.38</strain>
    </source>
</reference>
<evidence type="ECO:0000256" key="1">
    <source>
        <dbReference type="SAM" id="Phobius"/>
    </source>
</evidence>
<dbReference type="EMBL" id="JAAIUO010000008">
    <property type="protein sequence ID" value="NSK15302.1"/>
    <property type="molecule type" value="Genomic_DNA"/>
</dbReference>
<dbReference type="EMBL" id="JAAITX010000008">
    <property type="protein sequence ID" value="NVH59075.1"/>
    <property type="molecule type" value="Genomic_DNA"/>
</dbReference>
<evidence type="ECO:0000313" key="2">
    <source>
        <dbReference type="EMBL" id="NSK15302.1"/>
    </source>
</evidence>
<dbReference type="Proteomes" id="UP000528555">
    <property type="component" value="Unassembled WGS sequence"/>
</dbReference>
<keyword evidence="1" id="KW-0812">Transmembrane</keyword>
<organism evidence="3 4">
    <name type="scientific">Dorea phocaeensis</name>
    <dbReference type="NCBI Taxonomy" id="2040291"/>
    <lineage>
        <taxon>Bacteria</taxon>
        <taxon>Bacillati</taxon>
        <taxon>Bacillota</taxon>
        <taxon>Clostridia</taxon>
        <taxon>Lachnospirales</taxon>
        <taxon>Lachnospiraceae</taxon>
        <taxon>Dorea</taxon>
    </lineage>
</organism>
<comment type="caution">
    <text evidence="3">The sequence shown here is derived from an EMBL/GenBank/DDBJ whole genome shotgun (WGS) entry which is preliminary data.</text>
</comment>
<keyword evidence="4" id="KW-1185">Reference proteome</keyword>
<feature type="transmembrane region" description="Helical" evidence="1">
    <location>
        <begin position="55"/>
        <end position="73"/>
    </location>
</feature>
<dbReference type="AlphaFoldDB" id="A0A850HIS8"/>
<reference evidence="3" key="2">
    <citation type="submission" date="2020-02" db="EMBL/GenBank/DDBJ databases">
        <authorList>
            <person name="Littmann E."/>
            <person name="Sorbara M."/>
        </authorList>
    </citation>
    <scope>NUCLEOTIDE SEQUENCE</scope>
    <source>
        <strain evidence="3">MSK.17.11</strain>
        <strain evidence="2">MSK.17.38</strain>
    </source>
</reference>
<dbReference type="RefSeq" id="WP_101696025.1">
    <property type="nucleotide sequence ID" value="NZ_JAAITX010000008.1"/>
</dbReference>
<evidence type="ECO:0000313" key="3">
    <source>
        <dbReference type="EMBL" id="NVH59075.1"/>
    </source>
</evidence>
<keyword evidence="1" id="KW-1133">Transmembrane helix</keyword>
<accession>A0A850HIS8</accession>
<evidence type="ECO:0000313" key="4">
    <source>
        <dbReference type="Proteomes" id="UP000528555"/>
    </source>
</evidence>
<dbReference type="Pfam" id="PF18975">
    <property type="entry name" value="DUF5711"/>
    <property type="match status" value="1"/>
</dbReference>
<evidence type="ECO:0008006" key="6">
    <source>
        <dbReference type="Google" id="ProtNLM"/>
    </source>
</evidence>
<dbReference type="Proteomes" id="UP000701680">
    <property type="component" value="Unassembled WGS sequence"/>
</dbReference>
<keyword evidence="1" id="KW-0472">Membrane</keyword>
<dbReference type="InterPro" id="IPR043765">
    <property type="entry name" value="DUF5711"/>
</dbReference>
<protein>
    <recommendedName>
        <fullName evidence="6">WD40 repeat domain-containing protein</fullName>
    </recommendedName>
</protein>